<dbReference type="Pfam" id="PF00772">
    <property type="entry name" value="DnaB"/>
    <property type="match status" value="1"/>
</dbReference>
<protein>
    <recommendedName>
        <fullName evidence="4">DNA helicase DnaB-like N-terminal domain-containing protein</fullName>
    </recommendedName>
</protein>
<dbReference type="GO" id="GO:0003678">
    <property type="term" value="F:DNA helicase activity"/>
    <property type="evidence" value="ECO:0007669"/>
    <property type="project" value="InterPro"/>
</dbReference>
<dbReference type="InterPro" id="IPR016136">
    <property type="entry name" value="DNA_helicase_N/primase_C"/>
</dbReference>
<keyword evidence="2" id="KW-0235">DNA replication</keyword>
<sequence length="60" mass="6921">MLPPHSLEAEMSLLSGLFYNQTAWPELSSQLHRPLFYSQINREVLDALAALFTCHREVTF</sequence>
<evidence type="ECO:0000313" key="6">
    <source>
        <dbReference type="Proteomes" id="UP001295420"/>
    </source>
</evidence>
<organism evidence="5 6">
    <name type="scientific">Vibrio owensii</name>
    <dbReference type="NCBI Taxonomy" id="696485"/>
    <lineage>
        <taxon>Bacteria</taxon>
        <taxon>Pseudomonadati</taxon>
        <taxon>Pseudomonadota</taxon>
        <taxon>Gammaproteobacteria</taxon>
        <taxon>Vibrionales</taxon>
        <taxon>Vibrionaceae</taxon>
        <taxon>Vibrio</taxon>
    </lineage>
</organism>
<dbReference type="EMBL" id="CAKMTQ010000037">
    <property type="protein sequence ID" value="CAH1536924.1"/>
    <property type="molecule type" value="Genomic_DNA"/>
</dbReference>
<keyword evidence="3" id="KW-0238">DNA-binding</keyword>
<evidence type="ECO:0000256" key="1">
    <source>
        <dbReference type="ARBA" id="ARBA00022515"/>
    </source>
</evidence>
<evidence type="ECO:0000256" key="2">
    <source>
        <dbReference type="ARBA" id="ARBA00022705"/>
    </source>
</evidence>
<dbReference type="GO" id="GO:0006269">
    <property type="term" value="P:DNA replication, synthesis of primer"/>
    <property type="evidence" value="ECO:0007669"/>
    <property type="project" value="UniProtKB-KW"/>
</dbReference>
<feature type="domain" description="DNA helicase DnaB-like N-terminal" evidence="4">
    <location>
        <begin position="3"/>
        <end position="58"/>
    </location>
</feature>
<gene>
    <name evidence="5" type="ORF">THF1D04_420007</name>
</gene>
<dbReference type="Proteomes" id="UP001295420">
    <property type="component" value="Unassembled WGS sequence"/>
</dbReference>
<keyword evidence="1" id="KW-0639">Primosome</keyword>
<dbReference type="GO" id="GO:1990077">
    <property type="term" value="C:primosome complex"/>
    <property type="evidence" value="ECO:0007669"/>
    <property type="project" value="UniProtKB-KW"/>
</dbReference>
<dbReference type="GO" id="GO:0005524">
    <property type="term" value="F:ATP binding"/>
    <property type="evidence" value="ECO:0007669"/>
    <property type="project" value="InterPro"/>
</dbReference>
<dbReference type="SUPFAM" id="SSF48024">
    <property type="entry name" value="N-terminal domain of DnaB helicase"/>
    <property type="match status" value="1"/>
</dbReference>
<dbReference type="InterPro" id="IPR036185">
    <property type="entry name" value="DNA_heli_DnaB-like_N_sf"/>
</dbReference>
<dbReference type="Gene3D" id="1.10.860.10">
    <property type="entry name" value="DNAb Helicase, Chain A"/>
    <property type="match status" value="1"/>
</dbReference>
<accession>A0AAU9Q9J2</accession>
<name>A0AAU9Q9J2_9VIBR</name>
<reference evidence="5" key="1">
    <citation type="submission" date="2022-01" db="EMBL/GenBank/DDBJ databases">
        <authorList>
            <person name="Lagorce A."/>
        </authorList>
    </citation>
    <scope>NUCLEOTIDE SEQUENCE</scope>
    <source>
        <strain evidence="5">Th15_F1_D04</strain>
    </source>
</reference>
<evidence type="ECO:0000256" key="3">
    <source>
        <dbReference type="ARBA" id="ARBA00023125"/>
    </source>
</evidence>
<dbReference type="InterPro" id="IPR007693">
    <property type="entry name" value="DNA_helicase_DnaB-like_N"/>
</dbReference>
<dbReference type="GO" id="GO:0003677">
    <property type="term" value="F:DNA binding"/>
    <property type="evidence" value="ECO:0007669"/>
    <property type="project" value="UniProtKB-KW"/>
</dbReference>
<dbReference type="RefSeq" id="WP_409931712.1">
    <property type="nucleotide sequence ID" value="NZ_CAKMTQ010000037.1"/>
</dbReference>
<comment type="caution">
    <text evidence="5">The sequence shown here is derived from an EMBL/GenBank/DDBJ whole genome shotgun (WGS) entry which is preliminary data.</text>
</comment>
<dbReference type="AlphaFoldDB" id="A0AAU9Q9J2"/>
<evidence type="ECO:0000259" key="4">
    <source>
        <dbReference type="Pfam" id="PF00772"/>
    </source>
</evidence>
<proteinExistence type="predicted"/>
<evidence type="ECO:0000313" key="5">
    <source>
        <dbReference type="EMBL" id="CAH1536924.1"/>
    </source>
</evidence>